<evidence type="ECO:0000313" key="3">
    <source>
        <dbReference type="RefSeq" id="XP_010470140.1"/>
    </source>
</evidence>
<keyword evidence="2" id="KW-1185">Reference proteome</keyword>
<protein>
    <submittedName>
        <fullName evidence="3">F-box/LRR-repeat protein At3g59250-like</fullName>
    </submittedName>
</protein>
<dbReference type="Proteomes" id="UP000694864">
    <property type="component" value="Chromosome 2"/>
</dbReference>
<dbReference type="InterPro" id="IPR055411">
    <property type="entry name" value="LRR_FXL15/At3g58940/PEG3-like"/>
</dbReference>
<evidence type="ECO:0000259" key="1">
    <source>
        <dbReference type="Pfam" id="PF24758"/>
    </source>
</evidence>
<reference evidence="2" key="1">
    <citation type="journal article" date="2014" name="Nat. Commun.">
        <title>The emerging biofuel crop Camelina sativa retains a highly undifferentiated hexaploid genome structure.</title>
        <authorList>
            <person name="Kagale S."/>
            <person name="Koh C."/>
            <person name="Nixon J."/>
            <person name="Bollina V."/>
            <person name="Clarke W.E."/>
            <person name="Tuteja R."/>
            <person name="Spillane C."/>
            <person name="Robinson S.J."/>
            <person name="Links M.G."/>
            <person name="Clarke C."/>
            <person name="Higgins E.E."/>
            <person name="Huebert T."/>
            <person name="Sharpe A.G."/>
            <person name="Parkin I.A."/>
        </authorList>
    </citation>
    <scope>NUCLEOTIDE SEQUENCE [LARGE SCALE GENOMIC DNA]</scope>
    <source>
        <strain evidence="2">cv. DH55</strain>
    </source>
</reference>
<dbReference type="RefSeq" id="XP_010470140.1">
    <property type="nucleotide sequence ID" value="XM_010471838.1"/>
</dbReference>
<dbReference type="Pfam" id="PF24758">
    <property type="entry name" value="LRR_At5g56370"/>
    <property type="match status" value="1"/>
</dbReference>
<accession>A0ABM0WF09</accession>
<gene>
    <name evidence="3" type="primary">LOC104750091</name>
</gene>
<dbReference type="SUPFAM" id="SSF52047">
    <property type="entry name" value="RNI-like"/>
    <property type="match status" value="1"/>
</dbReference>
<dbReference type="GeneID" id="104750091"/>
<dbReference type="PANTHER" id="PTHR31293:SF12">
    <property type="entry name" value="RNI-LIKE SUPERFAMILY PROTEIN"/>
    <property type="match status" value="1"/>
</dbReference>
<dbReference type="Gene3D" id="3.80.10.10">
    <property type="entry name" value="Ribonuclease Inhibitor"/>
    <property type="match status" value="1"/>
</dbReference>
<dbReference type="InterPro" id="IPR055294">
    <property type="entry name" value="FBL60-like"/>
</dbReference>
<evidence type="ECO:0000313" key="2">
    <source>
        <dbReference type="Proteomes" id="UP000694864"/>
    </source>
</evidence>
<dbReference type="InterPro" id="IPR032675">
    <property type="entry name" value="LRR_dom_sf"/>
</dbReference>
<dbReference type="PANTHER" id="PTHR31293">
    <property type="entry name" value="RNI-LIKE SUPERFAMILY PROTEIN"/>
    <property type="match status" value="1"/>
</dbReference>
<proteinExistence type="predicted"/>
<sequence length="384" mass="43966">MDGKLSTGKKLNATVKRVAEMEHELDLVLSLLLSSVTTRECGCPSHHVSFGYQDCHSQCPILIYTLVGVDLPSKVFMSESLVRLRIEYQKVDVEHVLLPKLKTLYLRSVLLGKASDYFNKLISGCHVLEELFLIDVYSDDDMLNRSMSSKMLKRLKLYYSIIRNKVLNTVSFDTPNLVYLEYSDYVADKYPKVKFCSLVEVSLNIRMSYGDFDANATEFLMGFNNVQILHLSDNSVEVLTYWCEPIPVFKRLVYLTISTLSHGIWESFPALLKNSPNLETLVFEMLPRVASANCNIQVISNSCVSSSFFPSGLISLQEDIRECVENGQVEVEHVPENEQNVDILTLELRRNKFKEMRDLIGMRVLEEKEFKLKRENVDISLKIV</sequence>
<organism evidence="2 3">
    <name type="scientific">Camelina sativa</name>
    <name type="common">False flax</name>
    <name type="synonym">Myagrum sativum</name>
    <dbReference type="NCBI Taxonomy" id="90675"/>
    <lineage>
        <taxon>Eukaryota</taxon>
        <taxon>Viridiplantae</taxon>
        <taxon>Streptophyta</taxon>
        <taxon>Embryophyta</taxon>
        <taxon>Tracheophyta</taxon>
        <taxon>Spermatophyta</taxon>
        <taxon>Magnoliopsida</taxon>
        <taxon>eudicotyledons</taxon>
        <taxon>Gunneridae</taxon>
        <taxon>Pentapetalae</taxon>
        <taxon>rosids</taxon>
        <taxon>malvids</taxon>
        <taxon>Brassicales</taxon>
        <taxon>Brassicaceae</taxon>
        <taxon>Camelineae</taxon>
        <taxon>Camelina</taxon>
    </lineage>
</organism>
<feature type="domain" description="F-box/LRR-repeat protein 15/At3g58940/PEG3-like LRR" evidence="1">
    <location>
        <begin position="69"/>
        <end position="180"/>
    </location>
</feature>
<name>A0ABM0WF09_CAMSA</name>
<reference evidence="3" key="2">
    <citation type="submission" date="2025-08" db="UniProtKB">
        <authorList>
            <consortium name="RefSeq"/>
        </authorList>
    </citation>
    <scope>IDENTIFICATION</scope>
    <source>
        <tissue evidence="3">Leaf</tissue>
    </source>
</reference>